<evidence type="ECO:0000259" key="7">
    <source>
        <dbReference type="Pfam" id="PF02687"/>
    </source>
</evidence>
<evidence type="ECO:0000256" key="4">
    <source>
        <dbReference type="ARBA" id="ARBA00022989"/>
    </source>
</evidence>
<dbReference type="InterPro" id="IPR051125">
    <property type="entry name" value="ABC-4/HrtB_transporter"/>
</dbReference>
<dbReference type="Pfam" id="PF12704">
    <property type="entry name" value="MacB_PCD"/>
    <property type="match status" value="1"/>
</dbReference>
<dbReference type="GO" id="GO:0005886">
    <property type="term" value="C:plasma membrane"/>
    <property type="evidence" value="ECO:0007669"/>
    <property type="project" value="UniProtKB-SubCell"/>
</dbReference>
<accession>A0A7U5BFG7</accession>
<evidence type="ECO:0000256" key="1">
    <source>
        <dbReference type="ARBA" id="ARBA00004651"/>
    </source>
</evidence>
<keyword evidence="5 6" id="KW-0472">Membrane</keyword>
<feature type="domain" description="MacB-like periplasmic core" evidence="8">
    <location>
        <begin position="16"/>
        <end position="199"/>
    </location>
</feature>
<dbReference type="OrthoDB" id="9784014at2"/>
<dbReference type="InterPro" id="IPR025857">
    <property type="entry name" value="MacB_PCD"/>
</dbReference>
<organism evidence="9 10">
    <name type="scientific">Sphingomonas hengshuiensis</name>
    <dbReference type="NCBI Taxonomy" id="1609977"/>
    <lineage>
        <taxon>Bacteria</taxon>
        <taxon>Pseudomonadati</taxon>
        <taxon>Pseudomonadota</taxon>
        <taxon>Alphaproteobacteria</taxon>
        <taxon>Sphingomonadales</taxon>
        <taxon>Sphingomonadaceae</taxon>
        <taxon>Sphingomonas</taxon>
    </lineage>
</organism>
<evidence type="ECO:0000256" key="2">
    <source>
        <dbReference type="ARBA" id="ARBA00022475"/>
    </source>
</evidence>
<feature type="domain" description="ABC3 transporter permease C-terminal" evidence="7">
    <location>
        <begin position="294"/>
        <end position="410"/>
    </location>
</feature>
<keyword evidence="4 6" id="KW-1133">Transmembrane helix</keyword>
<evidence type="ECO:0000256" key="6">
    <source>
        <dbReference type="SAM" id="Phobius"/>
    </source>
</evidence>
<keyword evidence="3 6" id="KW-0812">Transmembrane</keyword>
<evidence type="ECO:0000259" key="8">
    <source>
        <dbReference type="Pfam" id="PF12704"/>
    </source>
</evidence>
<keyword evidence="10" id="KW-1185">Reference proteome</keyword>
<dbReference type="PANTHER" id="PTHR43738:SF2">
    <property type="entry name" value="ABC TRANSPORTER PERMEASE"/>
    <property type="match status" value="1"/>
</dbReference>
<sequence length="421" mass="43926">MFGLALAYLRDRALTTTLNVVLLGLAVATLAILLLFSTQLTDRLERDSQGIDLVVGAKGSPLQLILSSIYQIDAPTGNIPLDSVALLRRDPTVARVVPLAMGDSFRGYRILGTEPSYIDLYGARLTQGRSFEASGDAVLGATVARALGAGIGQKFVGSHGFGEGEGVTGHDEHPFTTVGILAPTGTVIDRLILTPIESVWDVHGIGHDQREEGTEHHGDEADRDEHGQEPELIGAAGTLEPEVTALLVTYRSALGAVRVPSFVNRQTNMQAAVPAQETARLLQLFGAGIEGARLFAWLLAATGGLAIFVALLNAAQAREADLALLRVMGATRQAVFGTILLEGLLTAAAGTVLGLVSAHALLAAARALFPPLAEIGLDPWLLHPGEAVIAGGVLAIGVVAALIPGLRVFGADLARTLARAQ</sequence>
<dbReference type="InterPro" id="IPR003838">
    <property type="entry name" value="ABC3_permease_C"/>
</dbReference>
<name>A0A7U5BFG7_9SPHN</name>
<dbReference type="Proteomes" id="UP000032300">
    <property type="component" value="Chromosome"/>
</dbReference>
<evidence type="ECO:0000256" key="5">
    <source>
        <dbReference type="ARBA" id="ARBA00023136"/>
    </source>
</evidence>
<reference evidence="9 10" key="2">
    <citation type="submission" date="2015-02" db="EMBL/GenBank/DDBJ databases">
        <title>The complete genome of Sphingomonas hengshuiensis sp. WHSC-8 isolated from soil of Hengshui Lake.</title>
        <authorList>
            <person name="Wei S."/>
            <person name="Guo J."/>
            <person name="Su C."/>
            <person name="Wu R."/>
            <person name="Zhang Z."/>
            <person name="Liang K."/>
            <person name="Li H."/>
            <person name="Wang T."/>
            <person name="Liu H."/>
            <person name="Zhang C."/>
            <person name="Li Z."/>
            <person name="Wang Q."/>
            <person name="Meng J."/>
        </authorList>
    </citation>
    <scope>NUCLEOTIDE SEQUENCE [LARGE SCALE GENOMIC DNA]</scope>
    <source>
        <strain evidence="9 10">WHSC-8</strain>
    </source>
</reference>
<reference evidence="9 10" key="1">
    <citation type="journal article" date="2015" name="Int. J. Syst. Evol. Microbiol.">
        <title>Sphingomonas hengshuiensis sp. nov., isolated from lake wetland.</title>
        <authorList>
            <person name="Wei S."/>
            <person name="Wang T."/>
            <person name="Liu H."/>
            <person name="Zhang C."/>
            <person name="Guo J."/>
            <person name="Wang Q."/>
            <person name="Liang K."/>
            <person name="Zhang Z."/>
        </authorList>
    </citation>
    <scope>NUCLEOTIDE SEQUENCE [LARGE SCALE GENOMIC DNA]</scope>
    <source>
        <strain evidence="9 10">WHSC-8</strain>
    </source>
</reference>
<dbReference type="AlphaFoldDB" id="A0A7U5BFG7"/>
<comment type="subcellular location">
    <subcellularLocation>
        <location evidence="1">Cell membrane</location>
        <topology evidence="1">Multi-pass membrane protein</topology>
    </subcellularLocation>
</comment>
<dbReference type="KEGG" id="sphi:TS85_04880"/>
<gene>
    <name evidence="9" type="ORF">TS85_04880</name>
</gene>
<dbReference type="PANTHER" id="PTHR43738">
    <property type="entry name" value="ABC TRANSPORTER, MEMBRANE PROTEIN"/>
    <property type="match status" value="1"/>
</dbReference>
<proteinExistence type="predicted"/>
<feature type="transmembrane region" description="Helical" evidence="6">
    <location>
        <begin position="294"/>
        <end position="314"/>
    </location>
</feature>
<dbReference type="Pfam" id="PF02687">
    <property type="entry name" value="FtsX"/>
    <property type="match status" value="1"/>
</dbReference>
<evidence type="ECO:0000256" key="3">
    <source>
        <dbReference type="ARBA" id="ARBA00022692"/>
    </source>
</evidence>
<keyword evidence="2" id="KW-1003">Cell membrane</keyword>
<dbReference type="EMBL" id="CP010836">
    <property type="protein sequence ID" value="AJP74270.1"/>
    <property type="molecule type" value="Genomic_DNA"/>
</dbReference>
<feature type="transmembrane region" description="Helical" evidence="6">
    <location>
        <begin position="388"/>
        <end position="409"/>
    </location>
</feature>
<protein>
    <submittedName>
        <fullName evidence="9">ABC transporter permease</fullName>
    </submittedName>
</protein>
<evidence type="ECO:0000313" key="9">
    <source>
        <dbReference type="EMBL" id="AJP74270.1"/>
    </source>
</evidence>
<feature type="transmembrane region" description="Helical" evidence="6">
    <location>
        <begin position="12"/>
        <end position="36"/>
    </location>
</feature>
<evidence type="ECO:0000313" key="10">
    <source>
        <dbReference type="Proteomes" id="UP000032300"/>
    </source>
</evidence>
<feature type="transmembrane region" description="Helical" evidence="6">
    <location>
        <begin position="335"/>
        <end position="368"/>
    </location>
</feature>